<dbReference type="PROSITE" id="PS50893">
    <property type="entry name" value="ABC_TRANSPORTER_2"/>
    <property type="match status" value="1"/>
</dbReference>
<dbReference type="InterPro" id="IPR017871">
    <property type="entry name" value="ABC_transporter-like_CS"/>
</dbReference>
<protein>
    <submittedName>
        <fullName evidence="7">ABC-2 type transport system ATP-binding protein</fullName>
    </submittedName>
</protein>
<dbReference type="GO" id="GO:0016887">
    <property type="term" value="F:ATP hydrolysis activity"/>
    <property type="evidence" value="ECO:0007669"/>
    <property type="project" value="InterPro"/>
</dbReference>
<keyword evidence="4 7" id="KW-0067">ATP-binding</keyword>
<accession>A0A841EMT1</accession>
<dbReference type="InterPro" id="IPR003439">
    <property type="entry name" value="ABC_transporter-like_ATP-bd"/>
</dbReference>
<organism evidence="7 8">
    <name type="scientific">Streptomonospora salina</name>
    <dbReference type="NCBI Taxonomy" id="104205"/>
    <lineage>
        <taxon>Bacteria</taxon>
        <taxon>Bacillati</taxon>
        <taxon>Actinomycetota</taxon>
        <taxon>Actinomycetes</taxon>
        <taxon>Streptosporangiales</taxon>
        <taxon>Nocardiopsidaceae</taxon>
        <taxon>Streptomonospora</taxon>
    </lineage>
</organism>
<dbReference type="GO" id="GO:0005524">
    <property type="term" value="F:ATP binding"/>
    <property type="evidence" value="ECO:0007669"/>
    <property type="project" value="UniProtKB-KW"/>
</dbReference>
<feature type="region of interest" description="Disordered" evidence="5">
    <location>
        <begin position="294"/>
        <end position="315"/>
    </location>
</feature>
<dbReference type="RefSeq" id="WP_184638345.1">
    <property type="nucleotide sequence ID" value="NZ_BAABKT010000038.1"/>
</dbReference>
<dbReference type="AlphaFoldDB" id="A0A841EMT1"/>
<keyword evidence="8" id="KW-1185">Reference proteome</keyword>
<dbReference type="EMBL" id="JACHLY010000001">
    <property type="protein sequence ID" value="MBB6000731.1"/>
    <property type="molecule type" value="Genomic_DNA"/>
</dbReference>
<name>A0A841EMT1_9ACTN</name>
<comment type="similarity">
    <text evidence="1">Belongs to the ABC transporter superfamily.</text>
</comment>
<gene>
    <name evidence="7" type="ORF">HNR25_004482</name>
</gene>
<evidence type="ECO:0000256" key="5">
    <source>
        <dbReference type="SAM" id="MobiDB-lite"/>
    </source>
</evidence>
<evidence type="ECO:0000259" key="6">
    <source>
        <dbReference type="PROSITE" id="PS50893"/>
    </source>
</evidence>
<keyword evidence="3" id="KW-0547">Nucleotide-binding</keyword>
<feature type="domain" description="ABC transporter" evidence="6">
    <location>
        <begin position="2"/>
        <end position="227"/>
    </location>
</feature>
<dbReference type="PANTHER" id="PTHR43335:SF4">
    <property type="entry name" value="ABC TRANSPORTER, ATP-BINDING PROTEIN"/>
    <property type="match status" value="1"/>
</dbReference>
<evidence type="ECO:0000313" key="8">
    <source>
        <dbReference type="Proteomes" id="UP000578077"/>
    </source>
</evidence>
<dbReference type="Proteomes" id="UP000578077">
    <property type="component" value="Unassembled WGS sequence"/>
</dbReference>
<evidence type="ECO:0000256" key="1">
    <source>
        <dbReference type="ARBA" id="ARBA00005417"/>
    </source>
</evidence>
<dbReference type="SMART" id="SM00382">
    <property type="entry name" value="AAA"/>
    <property type="match status" value="1"/>
</dbReference>
<dbReference type="InterPro" id="IPR027417">
    <property type="entry name" value="P-loop_NTPase"/>
</dbReference>
<dbReference type="Pfam" id="PF00005">
    <property type="entry name" value="ABC_tran"/>
    <property type="match status" value="1"/>
</dbReference>
<dbReference type="Gene3D" id="3.40.50.300">
    <property type="entry name" value="P-loop containing nucleotide triphosphate hydrolases"/>
    <property type="match status" value="1"/>
</dbReference>
<evidence type="ECO:0000313" key="7">
    <source>
        <dbReference type="EMBL" id="MBB6000731.1"/>
    </source>
</evidence>
<evidence type="ECO:0000256" key="2">
    <source>
        <dbReference type="ARBA" id="ARBA00022448"/>
    </source>
</evidence>
<sequence>MIQVDDLTKRYGAATAVDGVGFSAPAGRVTGLLGPNGAGKTTTVKMLLGLVRPDRGNALVDGRPYPSLADPLRTVGTLLEADSLHRGRTARQHLRWLAQSNRIRPGRVGAVLDQVGLADQARARIATFSLGMRQRLGLAAALLGEPKVLLLDEPINGLDAEGIVWMRAFLREQAARGTAVLVSSHHMTEVAETADHLVVIGSGRLLADLPTEEVIRRYARPSVRVASGERDRLAAVLGDAGYPVHTRSDGGLAVSGASAAAIGALAGEHRIVLEGLSRESGSLEEAYLGLVGSPAAEAASGTEPSTTADDPKGRQ</sequence>
<comment type="caution">
    <text evidence="7">The sequence shown here is derived from an EMBL/GenBank/DDBJ whole genome shotgun (WGS) entry which is preliminary data.</text>
</comment>
<evidence type="ECO:0000256" key="4">
    <source>
        <dbReference type="ARBA" id="ARBA00022840"/>
    </source>
</evidence>
<dbReference type="PROSITE" id="PS00211">
    <property type="entry name" value="ABC_TRANSPORTER_1"/>
    <property type="match status" value="1"/>
</dbReference>
<evidence type="ECO:0000256" key="3">
    <source>
        <dbReference type="ARBA" id="ARBA00022741"/>
    </source>
</evidence>
<proteinExistence type="inferred from homology"/>
<dbReference type="InterPro" id="IPR003593">
    <property type="entry name" value="AAA+_ATPase"/>
</dbReference>
<dbReference type="SUPFAM" id="SSF52540">
    <property type="entry name" value="P-loop containing nucleoside triphosphate hydrolases"/>
    <property type="match status" value="1"/>
</dbReference>
<dbReference type="PANTHER" id="PTHR43335">
    <property type="entry name" value="ABC TRANSPORTER, ATP-BINDING PROTEIN"/>
    <property type="match status" value="1"/>
</dbReference>
<keyword evidence="2" id="KW-0813">Transport</keyword>
<reference evidence="7 8" key="1">
    <citation type="submission" date="2020-08" db="EMBL/GenBank/DDBJ databases">
        <title>Sequencing the genomes of 1000 actinobacteria strains.</title>
        <authorList>
            <person name="Klenk H.-P."/>
        </authorList>
    </citation>
    <scope>NUCLEOTIDE SEQUENCE [LARGE SCALE GENOMIC DNA]</scope>
    <source>
        <strain evidence="7 8">DSM 44593</strain>
    </source>
</reference>